<evidence type="ECO:0000313" key="1">
    <source>
        <dbReference type="EMBL" id="OGB73624.1"/>
    </source>
</evidence>
<gene>
    <name evidence="1" type="ORF">A3K51_02130</name>
</gene>
<dbReference type="Proteomes" id="UP000178085">
    <property type="component" value="Unassembled WGS sequence"/>
</dbReference>
<name>A0A1F4NQ92_UNCK3</name>
<comment type="caution">
    <text evidence="1">The sequence shown here is derived from an EMBL/GenBank/DDBJ whole genome shotgun (WGS) entry which is preliminary data.</text>
</comment>
<proteinExistence type="predicted"/>
<reference evidence="1 2" key="1">
    <citation type="journal article" date="2016" name="Nat. Commun.">
        <title>Thousands of microbial genomes shed light on interconnected biogeochemical processes in an aquifer system.</title>
        <authorList>
            <person name="Anantharaman K."/>
            <person name="Brown C.T."/>
            <person name="Hug L.A."/>
            <person name="Sharon I."/>
            <person name="Castelle C.J."/>
            <person name="Probst A.J."/>
            <person name="Thomas B.C."/>
            <person name="Singh A."/>
            <person name="Wilkins M.J."/>
            <person name="Karaoz U."/>
            <person name="Brodie E.L."/>
            <person name="Williams K.H."/>
            <person name="Hubbard S.S."/>
            <person name="Banfield J.F."/>
        </authorList>
    </citation>
    <scope>NUCLEOTIDE SEQUENCE [LARGE SCALE GENOMIC DNA]</scope>
</reference>
<sequence length="230" mass="25737">MAKSKQPNSTQKYLPIKEVRDGIVILKTGGFRTVLMVNAINFNLKSRDEQEAMMQQYQAFLNGLGFPIQIVVQSRMLDLDNYLAQLDTLSRQQTNDLLRTQTTEYTNFVRELIGVANIMSKTFYLVIPYDTGVELPTGGFLAGLFGKKSGPVSLGGRFEEVKTKLMERTSLASSGLAGLGLHNVQLNTQELIELFYTTYNTDTARRQKLFSVSNVDVSVIQHIKDTNPGQ</sequence>
<dbReference type="AlphaFoldDB" id="A0A1F4NQ92"/>
<organism evidence="1 2">
    <name type="scientific">candidate division Kazan bacterium RIFCSPLOWO2_01_FULL_45_19</name>
    <dbReference type="NCBI Taxonomy" id="1798538"/>
    <lineage>
        <taxon>Bacteria</taxon>
        <taxon>Bacteria division Kazan-3B-28</taxon>
    </lineage>
</organism>
<dbReference type="EMBL" id="METD01000001">
    <property type="protein sequence ID" value="OGB73624.1"/>
    <property type="molecule type" value="Genomic_DNA"/>
</dbReference>
<protein>
    <submittedName>
        <fullName evidence="1">Uncharacterized protein</fullName>
    </submittedName>
</protein>
<evidence type="ECO:0000313" key="2">
    <source>
        <dbReference type="Proteomes" id="UP000178085"/>
    </source>
</evidence>
<accession>A0A1F4NQ92</accession>